<sequence>MSGLQDVYIVSSVRTAMGGFGGSLVSLTAVQLGSKAVKGALEKINLAPSEVQEVFFGNVCSANLGQNPAKQVALGANIPDSVICTNINKVCASGMKALMLATQSIMLGQADVIVAGGTESMSNVPYYLPKARFGAKYGDATMVDGLANDGLMDPYDKVAMGIAAEECAKEHNISREEQDDFAIRSYTLANEATKAGFFKEEIVPIEVSQGRGKPAKIVDADDEVSKCNPDKLRSVRPAFTENGTVTAANASTLSDGAAALVLVSGDKLKTLNLPEGHTIYKIRSFADAAQAPIKFTTTPSLAIPKALEKAQLKIDDVDFFEINEAFAVVSLANSKILNLDSNKVNIAGGAVSMGHPLGCSGARIIVTLCNILKQKDGKVGVAGICNGGGGASAVVIERVQN</sequence>
<organism evidence="9 10">
    <name type="scientific">Basidiobolus ranarum</name>
    <dbReference type="NCBI Taxonomy" id="34480"/>
    <lineage>
        <taxon>Eukaryota</taxon>
        <taxon>Fungi</taxon>
        <taxon>Fungi incertae sedis</taxon>
        <taxon>Zoopagomycota</taxon>
        <taxon>Entomophthoromycotina</taxon>
        <taxon>Basidiobolomycetes</taxon>
        <taxon>Basidiobolales</taxon>
        <taxon>Basidiobolaceae</taxon>
        <taxon>Basidiobolus</taxon>
    </lineage>
</organism>
<comment type="pathway">
    <text evidence="5">Metabolic intermediate biosynthesis; (R)-mevalonate biosynthesis; (R)-mevalonate from acetyl-CoA: step 1/3.</text>
</comment>
<dbReference type="InterPro" id="IPR020610">
    <property type="entry name" value="Thiolase_AS"/>
</dbReference>
<evidence type="ECO:0000256" key="3">
    <source>
        <dbReference type="ARBA" id="ARBA00022679"/>
    </source>
</evidence>
<keyword evidence="3 6" id="KW-0808">Transferase</keyword>
<evidence type="ECO:0000259" key="8">
    <source>
        <dbReference type="Pfam" id="PF02803"/>
    </source>
</evidence>
<protein>
    <recommendedName>
        <fullName evidence="2">acetyl-CoA C-acetyltransferase</fullName>
        <ecNumber evidence="2">2.3.1.9</ecNumber>
    </recommendedName>
</protein>
<evidence type="ECO:0000313" key="9">
    <source>
        <dbReference type="EMBL" id="KAK9728051.1"/>
    </source>
</evidence>
<dbReference type="InterPro" id="IPR002155">
    <property type="entry name" value="Thiolase"/>
</dbReference>
<evidence type="ECO:0000256" key="5">
    <source>
        <dbReference type="ARBA" id="ARBA00037924"/>
    </source>
</evidence>
<evidence type="ECO:0000256" key="6">
    <source>
        <dbReference type="RuleBase" id="RU003557"/>
    </source>
</evidence>
<dbReference type="NCBIfam" id="TIGR01930">
    <property type="entry name" value="AcCoA-C-Actrans"/>
    <property type="match status" value="1"/>
</dbReference>
<dbReference type="InterPro" id="IPR020615">
    <property type="entry name" value="Thiolase_acyl_enz_int_AS"/>
</dbReference>
<evidence type="ECO:0000313" key="10">
    <source>
        <dbReference type="Proteomes" id="UP001479436"/>
    </source>
</evidence>
<dbReference type="Proteomes" id="UP001479436">
    <property type="component" value="Unassembled WGS sequence"/>
</dbReference>
<evidence type="ECO:0000256" key="2">
    <source>
        <dbReference type="ARBA" id="ARBA00012705"/>
    </source>
</evidence>
<dbReference type="PANTHER" id="PTHR18919:SF165">
    <property type="entry name" value="ACETYL-COA ACETYLTRANSFERASE"/>
    <property type="match status" value="1"/>
</dbReference>
<dbReference type="SUPFAM" id="SSF53901">
    <property type="entry name" value="Thiolase-like"/>
    <property type="match status" value="2"/>
</dbReference>
<dbReference type="PROSITE" id="PS00098">
    <property type="entry name" value="THIOLASE_1"/>
    <property type="match status" value="1"/>
</dbReference>
<dbReference type="PROSITE" id="PS00737">
    <property type="entry name" value="THIOLASE_2"/>
    <property type="match status" value="1"/>
</dbReference>
<dbReference type="GO" id="GO:0003985">
    <property type="term" value="F:acetyl-CoA C-acetyltransferase activity"/>
    <property type="evidence" value="ECO:0007669"/>
    <property type="project" value="UniProtKB-EC"/>
</dbReference>
<name>A0ABR2W9U3_9FUNG</name>
<accession>A0ABR2W9U3</accession>
<dbReference type="InterPro" id="IPR020613">
    <property type="entry name" value="Thiolase_CS"/>
</dbReference>
<gene>
    <name evidence="9" type="primary">ERG10</name>
    <name evidence="9" type="ORF">K7432_001367</name>
</gene>
<comment type="similarity">
    <text evidence="1 6">Belongs to the thiolase-like superfamily. Thiolase family.</text>
</comment>
<dbReference type="Pfam" id="PF02803">
    <property type="entry name" value="Thiolase_C"/>
    <property type="match status" value="1"/>
</dbReference>
<comment type="caution">
    <text evidence="9">The sequence shown here is derived from an EMBL/GenBank/DDBJ whole genome shotgun (WGS) entry which is preliminary data.</text>
</comment>
<evidence type="ECO:0000256" key="4">
    <source>
        <dbReference type="ARBA" id="ARBA00023315"/>
    </source>
</evidence>
<evidence type="ECO:0000259" key="7">
    <source>
        <dbReference type="Pfam" id="PF00108"/>
    </source>
</evidence>
<evidence type="ECO:0000256" key="1">
    <source>
        <dbReference type="ARBA" id="ARBA00010982"/>
    </source>
</evidence>
<dbReference type="InterPro" id="IPR016039">
    <property type="entry name" value="Thiolase-like"/>
</dbReference>
<dbReference type="PANTHER" id="PTHR18919">
    <property type="entry name" value="ACETYL-COA C-ACYLTRANSFERASE"/>
    <property type="match status" value="1"/>
</dbReference>
<keyword evidence="4 6" id="KW-0012">Acyltransferase</keyword>
<dbReference type="PROSITE" id="PS00099">
    <property type="entry name" value="THIOLASE_3"/>
    <property type="match status" value="1"/>
</dbReference>
<dbReference type="InterPro" id="IPR020616">
    <property type="entry name" value="Thiolase_N"/>
</dbReference>
<dbReference type="EMBL" id="JASJQH010006905">
    <property type="protein sequence ID" value="KAK9728051.1"/>
    <property type="molecule type" value="Genomic_DNA"/>
</dbReference>
<dbReference type="Pfam" id="PF00108">
    <property type="entry name" value="Thiolase_N"/>
    <property type="match status" value="1"/>
</dbReference>
<dbReference type="Gene3D" id="3.40.47.10">
    <property type="match status" value="1"/>
</dbReference>
<proteinExistence type="inferred from homology"/>
<feature type="domain" description="Thiolase N-terminal" evidence="7">
    <location>
        <begin position="7"/>
        <end position="265"/>
    </location>
</feature>
<dbReference type="EC" id="2.3.1.9" evidence="2"/>
<dbReference type="InterPro" id="IPR020617">
    <property type="entry name" value="Thiolase_C"/>
</dbReference>
<feature type="domain" description="Thiolase C-terminal" evidence="8">
    <location>
        <begin position="280"/>
        <end position="398"/>
    </location>
</feature>
<keyword evidence="10" id="KW-1185">Reference proteome</keyword>
<dbReference type="CDD" id="cd00751">
    <property type="entry name" value="thiolase"/>
    <property type="match status" value="1"/>
</dbReference>
<dbReference type="PIRSF" id="PIRSF000429">
    <property type="entry name" value="Ac-CoA_Ac_transf"/>
    <property type="match status" value="1"/>
</dbReference>
<reference evidence="9 10" key="1">
    <citation type="submission" date="2023-04" db="EMBL/GenBank/DDBJ databases">
        <title>Genome of Basidiobolus ranarum AG-B5.</title>
        <authorList>
            <person name="Stajich J.E."/>
            <person name="Carter-House D."/>
            <person name="Gryganskyi A."/>
        </authorList>
    </citation>
    <scope>NUCLEOTIDE SEQUENCE [LARGE SCALE GENOMIC DNA]</scope>
    <source>
        <strain evidence="9 10">AG-B5</strain>
    </source>
</reference>